<proteinExistence type="predicted"/>
<sequence length="113" mass="12408">MDVELLYFADCPSWYLTRERLDQALRTAGHPEVEVRLRAVETDQQARDLRFPGSPTVRVNGHDAFPTTAGTYGLTCRVYTTPDGLTGSPTVDQLVHALRDASQGSVSQGDVSQ</sequence>
<gene>
    <name evidence="1" type="ORF">CDG81_20050</name>
</gene>
<dbReference type="OrthoDB" id="7185309at2"/>
<evidence type="ECO:0000313" key="1">
    <source>
        <dbReference type="EMBL" id="ASU81299.1"/>
    </source>
</evidence>
<organism evidence="1 2">
    <name type="scientific">Actinopolyspora erythraea</name>
    <dbReference type="NCBI Taxonomy" id="414996"/>
    <lineage>
        <taxon>Bacteria</taxon>
        <taxon>Bacillati</taxon>
        <taxon>Actinomycetota</taxon>
        <taxon>Actinomycetes</taxon>
        <taxon>Actinopolysporales</taxon>
        <taxon>Actinopolysporaceae</taxon>
        <taxon>Actinopolyspora</taxon>
    </lineage>
</organism>
<reference evidence="1 2" key="1">
    <citation type="submission" date="2017-08" db="EMBL/GenBank/DDBJ databases">
        <title>The complete genome sequence of moderately halophilic actinomycete Actinopolyspora erythraea YIM 90600, the producer of novel erythromycin, novel actinopolysporins A-C and tubercidin.</title>
        <authorList>
            <person name="Yin M."/>
            <person name="Tang S."/>
        </authorList>
    </citation>
    <scope>NUCLEOTIDE SEQUENCE [LARGE SCALE GENOMIC DNA]</scope>
    <source>
        <strain evidence="1 2">YIM 90600</strain>
    </source>
</reference>
<dbReference type="KEGG" id="aey:CDG81_20050"/>
<dbReference type="Proteomes" id="UP000215043">
    <property type="component" value="Chromosome"/>
</dbReference>
<protein>
    <submittedName>
        <fullName evidence="1">Thioredoxin family protein</fullName>
    </submittedName>
</protein>
<dbReference type="EMBL" id="CP022752">
    <property type="protein sequence ID" value="ASU81299.1"/>
    <property type="molecule type" value="Genomic_DNA"/>
</dbReference>
<evidence type="ECO:0000313" key="2">
    <source>
        <dbReference type="Proteomes" id="UP000215043"/>
    </source>
</evidence>
<dbReference type="RefSeq" id="WP_043570366.1">
    <property type="nucleotide sequence ID" value="NZ_CP022752.1"/>
</dbReference>
<dbReference type="AlphaFoldDB" id="A0A223RZU8"/>
<accession>A0A223RZU8</accession>
<name>A0A223RZU8_9ACTN</name>